<dbReference type="Pfam" id="PF04073">
    <property type="entry name" value="tRNA_edit"/>
    <property type="match status" value="1"/>
</dbReference>
<dbReference type="OrthoDB" id="9798760at2"/>
<accession>A0A5M9WP40</accession>
<dbReference type="PANTHER" id="PTHR30411:SF1">
    <property type="entry name" value="CYTOPLASMIC PROTEIN"/>
    <property type="match status" value="1"/>
</dbReference>
<dbReference type="GO" id="GO:0002161">
    <property type="term" value="F:aminoacyl-tRNA deacylase activity"/>
    <property type="evidence" value="ECO:0007669"/>
    <property type="project" value="InterPro"/>
</dbReference>
<evidence type="ECO:0000259" key="1">
    <source>
        <dbReference type="Pfam" id="PF04073"/>
    </source>
</evidence>
<dbReference type="Gene3D" id="3.90.960.10">
    <property type="entry name" value="YbaK/aminoacyl-tRNA synthetase-associated domain"/>
    <property type="match status" value="1"/>
</dbReference>
<dbReference type="PANTHER" id="PTHR30411">
    <property type="entry name" value="CYTOPLASMIC PROTEIN"/>
    <property type="match status" value="1"/>
</dbReference>
<name>A0A5M9WP40_PAEAM</name>
<reference evidence="2 3" key="1">
    <citation type="journal article" date="2019" name="J. Ind. Microbiol. Biotechnol.">
        <title>Paenibacillus amylolyticus 27C64 has a diverse set of carbohydrate-active enzymes and complete pectin deconstruction system.</title>
        <authorList>
            <person name="Keggi C."/>
            <person name="Doran-Peterson J."/>
        </authorList>
    </citation>
    <scope>NUCLEOTIDE SEQUENCE [LARGE SCALE GENOMIC DNA]</scope>
    <source>
        <strain evidence="2 3">27C64</strain>
    </source>
</reference>
<evidence type="ECO:0000313" key="3">
    <source>
        <dbReference type="Proteomes" id="UP000323664"/>
    </source>
</evidence>
<feature type="domain" description="YbaK/aminoacyl-tRNA synthetase-associated" evidence="1">
    <location>
        <begin position="31"/>
        <end position="148"/>
    </location>
</feature>
<dbReference type="EMBL" id="RIAS01000002">
    <property type="protein sequence ID" value="KAA8783335.1"/>
    <property type="molecule type" value="Genomic_DNA"/>
</dbReference>
<dbReference type="InterPro" id="IPR007214">
    <property type="entry name" value="YbaK/aa-tRNA-synth-assoc-dom"/>
</dbReference>
<proteinExistence type="predicted"/>
<evidence type="ECO:0000313" key="2">
    <source>
        <dbReference type="EMBL" id="KAA8783335.1"/>
    </source>
</evidence>
<gene>
    <name evidence="2" type="ORF">EC604_05675</name>
</gene>
<organism evidence="2 3">
    <name type="scientific">Paenibacillus amylolyticus</name>
    <dbReference type="NCBI Taxonomy" id="1451"/>
    <lineage>
        <taxon>Bacteria</taxon>
        <taxon>Bacillati</taxon>
        <taxon>Bacillota</taxon>
        <taxon>Bacilli</taxon>
        <taxon>Bacillales</taxon>
        <taxon>Paenibacillaceae</taxon>
        <taxon>Paenibacillus</taxon>
    </lineage>
</organism>
<dbReference type="RefSeq" id="WP_123063204.1">
    <property type="nucleotide sequence ID" value="NZ_RIAS01000002.1"/>
</dbReference>
<sequence length="159" mass="17498">MTSQLKDSAQQVQNKLMEFGYANKVIELPDSTRTAQEAADTIGCEVAHIAKSIIFRLKNNDKPLLVIASGVNRINEKQINTYLNDSIGKADADFVRTHTGFVIGGVPPLGHIESIITLIDEDLLQFKEIWAAAGHPRAVFQLTPEELVQMTKGQVISVK</sequence>
<comment type="caution">
    <text evidence="2">The sequence shown here is derived from an EMBL/GenBank/DDBJ whole genome shotgun (WGS) entry which is preliminary data.</text>
</comment>
<dbReference type="AlphaFoldDB" id="A0A5M9WP40"/>
<protein>
    <submittedName>
        <fullName evidence="2">YbaK/EbsC family protein</fullName>
    </submittedName>
</protein>
<dbReference type="Proteomes" id="UP000323664">
    <property type="component" value="Unassembled WGS sequence"/>
</dbReference>
<dbReference type="InterPro" id="IPR036754">
    <property type="entry name" value="YbaK/aa-tRNA-synt-asso_dom_sf"/>
</dbReference>
<dbReference type="CDD" id="cd04333">
    <property type="entry name" value="ProX_deacylase"/>
    <property type="match status" value="1"/>
</dbReference>
<dbReference type="SUPFAM" id="SSF55826">
    <property type="entry name" value="YbaK/ProRS associated domain"/>
    <property type="match status" value="1"/>
</dbReference>